<gene>
    <name evidence="3" type="ORF">HYFRA_00002611</name>
</gene>
<dbReference type="Pfam" id="PF00125">
    <property type="entry name" value="Histone"/>
    <property type="match status" value="1"/>
</dbReference>
<feature type="domain" description="Core Histone H2A/H2B/H3" evidence="2">
    <location>
        <begin position="85"/>
        <end position="162"/>
    </location>
</feature>
<protein>
    <recommendedName>
        <fullName evidence="2">Core Histone H2A/H2B/H3 domain-containing protein</fullName>
    </recommendedName>
</protein>
<evidence type="ECO:0000259" key="2">
    <source>
        <dbReference type="Pfam" id="PF00125"/>
    </source>
</evidence>
<dbReference type="SUPFAM" id="SSF47113">
    <property type="entry name" value="Histone-fold"/>
    <property type="match status" value="1"/>
</dbReference>
<dbReference type="AlphaFoldDB" id="A0A9N9PNP0"/>
<reference evidence="3" key="1">
    <citation type="submission" date="2021-07" db="EMBL/GenBank/DDBJ databases">
        <authorList>
            <person name="Durling M."/>
        </authorList>
    </citation>
    <scope>NUCLEOTIDE SEQUENCE</scope>
</reference>
<dbReference type="InterPro" id="IPR007125">
    <property type="entry name" value="H2A/H2B/H3"/>
</dbReference>
<dbReference type="GO" id="GO:0046982">
    <property type="term" value="F:protein heterodimerization activity"/>
    <property type="evidence" value="ECO:0007669"/>
    <property type="project" value="InterPro"/>
</dbReference>
<proteinExistence type="predicted"/>
<organism evidence="3 4">
    <name type="scientific">Hymenoscyphus fraxineus</name>
    <dbReference type="NCBI Taxonomy" id="746836"/>
    <lineage>
        <taxon>Eukaryota</taxon>
        <taxon>Fungi</taxon>
        <taxon>Dikarya</taxon>
        <taxon>Ascomycota</taxon>
        <taxon>Pezizomycotina</taxon>
        <taxon>Leotiomycetes</taxon>
        <taxon>Helotiales</taxon>
        <taxon>Helotiaceae</taxon>
        <taxon>Hymenoscyphus</taxon>
    </lineage>
</organism>
<feature type="region of interest" description="Disordered" evidence="1">
    <location>
        <begin position="1"/>
        <end position="91"/>
    </location>
</feature>
<feature type="compositionally biased region" description="Basic and acidic residues" evidence="1">
    <location>
        <begin position="23"/>
        <end position="40"/>
    </location>
</feature>
<name>A0A9N9PNP0_9HELO</name>
<comment type="caution">
    <text evidence="3">The sequence shown here is derived from an EMBL/GenBank/DDBJ whole genome shotgun (WGS) entry which is preliminary data.</text>
</comment>
<dbReference type="InterPro" id="IPR009072">
    <property type="entry name" value="Histone-fold"/>
</dbReference>
<dbReference type="Gene3D" id="1.10.20.10">
    <property type="entry name" value="Histone, subunit A"/>
    <property type="match status" value="1"/>
</dbReference>
<sequence>MASINSPSPAEPSASIRTKMKSKISDRETQESMEIEDRGFQDTLYATSMSTKDVEATKDMPNKDDSEDSGGTLYPARKRRRRINRINSGNPDLSFRVETFEELVREMVKDINPELEIEASVIKELQRSTESFIGDLLVEASRIAAVHRRETISVEDLHMAERKWKEGLEGTSVPGPSGEMGVES</sequence>
<dbReference type="EMBL" id="CAJVRL010000103">
    <property type="protein sequence ID" value="CAG8961069.1"/>
    <property type="molecule type" value="Genomic_DNA"/>
</dbReference>
<evidence type="ECO:0000313" key="4">
    <source>
        <dbReference type="Proteomes" id="UP000696280"/>
    </source>
</evidence>
<keyword evidence="4" id="KW-1185">Reference proteome</keyword>
<dbReference type="Proteomes" id="UP000696280">
    <property type="component" value="Unassembled WGS sequence"/>
</dbReference>
<feature type="region of interest" description="Disordered" evidence="1">
    <location>
        <begin position="164"/>
        <end position="184"/>
    </location>
</feature>
<evidence type="ECO:0000313" key="3">
    <source>
        <dbReference type="EMBL" id="CAG8961069.1"/>
    </source>
</evidence>
<accession>A0A9N9PNP0</accession>
<evidence type="ECO:0000256" key="1">
    <source>
        <dbReference type="SAM" id="MobiDB-lite"/>
    </source>
</evidence>
<feature type="compositionally biased region" description="Basic and acidic residues" evidence="1">
    <location>
        <begin position="52"/>
        <end position="64"/>
    </location>
</feature>